<dbReference type="Pfam" id="PF00528">
    <property type="entry name" value="BPD_transp_1"/>
    <property type="match status" value="1"/>
</dbReference>
<dbReference type="InterPro" id="IPR045621">
    <property type="entry name" value="BPD_transp_1_N"/>
</dbReference>
<evidence type="ECO:0000313" key="9">
    <source>
        <dbReference type="EMBL" id="SFK54036.1"/>
    </source>
</evidence>
<evidence type="ECO:0000259" key="8">
    <source>
        <dbReference type="PROSITE" id="PS50928"/>
    </source>
</evidence>
<dbReference type="InterPro" id="IPR000515">
    <property type="entry name" value="MetI-like"/>
</dbReference>
<comment type="similarity">
    <text evidence="7">Belongs to the binding-protein-dependent transport system permease family.</text>
</comment>
<keyword evidence="4 7" id="KW-0812">Transmembrane</keyword>
<keyword evidence="3" id="KW-1003">Cell membrane</keyword>
<dbReference type="CDD" id="cd06261">
    <property type="entry name" value="TM_PBP2"/>
    <property type="match status" value="1"/>
</dbReference>
<proteinExistence type="inferred from homology"/>
<feature type="domain" description="ABC transmembrane type-1" evidence="8">
    <location>
        <begin position="94"/>
        <end position="312"/>
    </location>
</feature>
<dbReference type="EMBL" id="FOSK01000006">
    <property type="protein sequence ID" value="SFK54036.1"/>
    <property type="molecule type" value="Genomic_DNA"/>
</dbReference>
<evidence type="ECO:0000256" key="6">
    <source>
        <dbReference type="ARBA" id="ARBA00023136"/>
    </source>
</evidence>
<evidence type="ECO:0000256" key="3">
    <source>
        <dbReference type="ARBA" id="ARBA00022475"/>
    </source>
</evidence>
<comment type="subcellular location">
    <subcellularLocation>
        <location evidence="1 7">Cell membrane</location>
        <topology evidence="1 7">Multi-pass membrane protein</topology>
    </subcellularLocation>
</comment>
<dbReference type="PANTHER" id="PTHR43163:SF2">
    <property type="entry name" value="ABC TRANSPORTER PERMEASE PROTEIN"/>
    <property type="match status" value="1"/>
</dbReference>
<evidence type="ECO:0000256" key="7">
    <source>
        <dbReference type="RuleBase" id="RU363032"/>
    </source>
</evidence>
<dbReference type="PROSITE" id="PS50928">
    <property type="entry name" value="ABC_TM1"/>
    <property type="match status" value="1"/>
</dbReference>
<dbReference type="Pfam" id="PF19300">
    <property type="entry name" value="BPD_transp_1_N"/>
    <property type="match status" value="1"/>
</dbReference>
<keyword evidence="10" id="KW-1185">Reference proteome</keyword>
<feature type="transmembrane region" description="Helical" evidence="7">
    <location>
        <begin position="130"/>
        <end position="158"/>
    </location>
</feature>
<protein>
    <submittedName>
        <fullName evidence="9">Peptide/nickel transport system permease protein</fullName>
    </submittedName>
</protein>
<evidence type="ECO:0000256" key="5">
    <source>
        <dbReference type="ARBA" id="ARBA00022989"/>
    </source>
</evidence>
<reference evidence="9 10" key="1">
    <citation type="submission" date="2016-10" db="EMBL/GenBank/DDBJ databases">
        <authorList>
            <person name="Varghese N."/>
            <person name="Submissions S."/>
        </authorList>
    </citation>
    <scope>NUCLEOTIDE SEQUENCE [LARGE SCALE GENOMIC DNA]</scope>
    <source>
        <strain evidence="9 10">DSM 16392</strain>
    </source>
</reference>
<evidence type="ECO:0000256" key="1">
    <source>
        <dbReference type="ARBA" id="ARBA00004651"/>
    </source>
</evidence>
<sequence length="326" mass="36639">MFGFISRRIAMALVVMFVVALISFLLFRFVGDPVNQMVGIETTPEQREALRQRLGLNDPVLVQFFRYVLGAIQFDFGNSYQFKQPVADLIGRRLPATLELSFASAIFALLLGIPMGVYTGLNRDSWLSKMFLSVSLVGISLPTFFIGILFIFFFSVTLQWLPSFGRGEVVALGSFWDTGFLTISGLKAIILPAITLGLYQMTLIMRLIRAEMLEVMRTDHIKFARARGLPNRSVYYIHALKNTMVPVITITGLQLGSIIAFAIITETVFQWPGMGILFLQAVQNVDIPIMAAYLLLTAFIFVFINLIVDILYVVIDPRLRTERGRA</sequence>
<keyword evidence="2 7" id="KW-0813">Transport</keyword>
<keyword evidence="6 7" id="KW-0472">Membrane</keyword>
<comment type="caution">
    <text evidence="9">The sequence shown here is derived from an EMBL/GenBank/DDBJ whole genome shotgun (WGS) entry which is preliminary data.</text>
</comment>
<organism evidence="9 10">
    <name type="scientific">Pseudovibrio ascidiaceicola</name>
    <dbReference type="NCBI Taxonomy" id="285279"/>
    <lineage>
        <taxon>Bacteria</taxon>
        <taxon>Pseudomonadati</taxon>
        <taxon>Pseudomonadota</taxon>
        <taxon>Alphaproteobacteria</taxon>
        <taxon>Hyphomicrobiales</taxon>
        <taxon>Stappiaceae</taxon>
        <taxon>Pseudovibrio</taxon>
    </lineage>
</organism>
<accession>A0A1I4AE32</accession>
<dbReference type="SUPFAM" id="SSF161098">
    <property type="entry name" value="MetI-like"/>
    <property type="match status" value="1"/>
</dbReference>
<evidence type="ECO:0000313" key="10">
    <source>
        <dbReference type="Proteomes" id="UP000199598"/>
    </source>
</evidence>
<feature type="transmembrane region" description="Helical" evidence="7">
    <location>
        <begin position="178"/>
        <end position="199"/>
    </location>
</feature>
<gene>
    <name evidence="9" type="ORF">SAMN04488518_106127</name>
</gene>
<name>A0A1I4AE32_9HYPH</name>
<feature type="transmembrane region" description="Helical" evidence="7">
    <location>
        <begin position="100"/>
        <end position="118"/>
    </location>
</feature>
<feature type="transmembrane region" description="Helical" evidence="7">
    <location>
        <begin position="291"/>
        <end position="315"/>
    </location>
</feature>
<dbReference type="InterPro" id="IPR035906">
    <property type="entry name" value="MetI-like_sf"/>
</dbReference>
<dbReference type="Proteomes" id="UP000199598">
    <property type="component" value="Unassembled WGS sequence"/>
</dbReference>
<feature type="transmembrane region" description="Helical" evidence="7">
    <location>
        <begin position="247"/>
        <end position="271"/>
    </location>
</feature>
<feature type="transmembrane region" description="Helical" evidence="7">
    <location>
        <begin position="9"/>
        <end position="30"/>
    </location>
</feature>
<dbReference type="PANTHER" id="PTHR43163">
    <property type="entry name" value="DIPEPTIDE TRANSPORT SYSTEM PERMEASE PROTEIN DPPB-RELATED"/>
    <property type="match status" value="1"/>
</dbReference>
<evidence type="ECO:0000256" key="2">
    <source>
        <dbReference type="ARBA" id="ARBA00022448"/>
    </source>
</evidence>
<dbReference type="Gene3D" id="1.10.3720.10">
    <property type="entry name" value="MetI-like"/>
    <property type="match status" value="1"/>
</dbReference>
<keyword evidence="5 7" id="KW-1133">Transmembrane helix</keyword>
<dbReference type="RefSeq" id="WP_057461862.1">
    <property type="nucleotide sequence ID" value="NZ_FOSK01000006.1"/>
</dbReference>
<evidence type="ECO:0000256" key="4">
    <source>
        <dbReference type="ARBA" id="ARBA00022692"/>
    </source>
</evidence>